<dbReference type="OrthoDB" id="6614264at2759"/>
<proteinExistence type="predicted"/>
<dbReference type="EMBL" id="CABPRJ010000508">
    <property type="protein sequence ID" value="VVC30198.1"/>
    <property type="molecule type" value="Genomic_DNA"/>
</dbReference>
<gene>
    <name evidence="1" type="ORF">CINCED_3A016649</name>
</gene>
<evidence type="ECO:0008006" key="3">
    <source>
        <dbReference type="Google" id="ProtNLM"/>
    </source>
</evidence>
<dbReference type="PANTHER" id="PTHR31511:SF12">
    <property type="entry name" value="RHO TERMINATION FACTOR N-TERMINAL DOMAIN-CONTAINING PROTEIN"/>
    <property type="match status" value="1"/>
</dbReference>
<organism evidence="1 2">
    <name type="scientific">Cinara cedri</name>
    <dbReference type="NCBI Taxonomy" id="506608"/>
    <lineage>
        <taxon>Eukaryota</taxon>
        <taxon>Metazoa</taxon>
        <taxon>Ecdysozoa</taxon>
        <taxon>Arthropoda</taxon>
        <taxon>Hexapoda</taxon>
        <taxon>Insecta</taxon>
        <taxon>Pterygota</taxon>
        <taxon>Neoptera</taxon>
        <taxon>Paraneoptera</taxon>
        <taxon>Hemiptera</taxon>
        <taxon>Sternorrhyncha</taxon>
        <taxon>Aphidomorpha</taxon>
        <taxon>Aphidoidea</taxon>
        <taxon>Aphididae</taxon>
        <taxon>Lachninae</taxon>
        <taxon>Cinara</taxon>
    </lineage>
</organism>
<protein>
    <recommendedName>
        <fullName evidence="3">DNA-directed DNA polymerase</fullName>
    </recommendedName>
</protein>
<accession>A0A5E4MLB1</accession>
<dbReference type="InterPro" id="IPR043502">
    <property type="entry name" value="DNA/RNA_pol_sf"/>
</dbReference>
<keyword evidence="2" id="KW-1185">Reference proteome</keyword>
<dbReference type="Proteomes" id="UP000325440">
    <property type="component" value="Unassembled WGS sequence"/>
</dbReference>
<dbReference type="SUPFAM" id="SSF56672">
    <property type="entry name" value="DNA/RNA polymerases"/>
    <property type="match status" value="1"/>
</dbReference>
<dbReference type="PANTHER" id="PTHR31511">
    <property type="entry name" value="PROTEIN CBG23764"/>
    <property type="match status" value="1"/>
</dbReference>
<dbReference type="GO" id="GO:0071897">
    <property type="term" value="P:DNA biosynthetic process"/>
    <property type="evidence" value="ECO:0007669"/>
    <property type="project" value="UniProtKB-ARBA"/>
</dbReference>
<dbReference type="AlphaFoldDB" id="A0A5E4MLB1"/>
<evidence type="ECO:0000313" key="2">
    <source>
        <dbReference type="Proteomes" id="UP000325440"/>
    </source>
</evidence>
<sequence>MENYRNVSIKHFKLDPVHYYTTPGFAWNAILRKTGVELELIREIDMYLMFEQGIRGGLSQCSIRYSKASNKYIGEKRKEKTSTKYLLDLDANNLYRWAILGLKLEKIHRIIEFDQKDWLKPYIEFNINLRAKTDNEFEKDYYKLMKNSVFVPGKFKDELNGQIITEFVGLRSKLYSIEVFENENEIKKAKGVKKPIVKNGLCFNDFYNCLKSKNSKYVKQNTFRPDKHEIYTVEKNKKAFSVYDDKRYILDNDINTLAWRHYSTNIKRENFKEYTDNLIKTNSKKE</sequence>
<name>A0A5E4MLB1_9HEMI</name>
<reference evidence="1 2" key="1">
    <citation type="submission" date="2019-08" db="EMBL/GenBank/DDBJ databases">
        <authorList>
            <person name="Alioto T."/>
            <person name="Alioto T."/>
            <person name="Gomez Garrido J."/>
        </authorList>
    </citation>
    <scope>NUCLEOTIDE SEQUENCE [LARGE SCALE GENOMIC DNA]</scope>
</reference>
<evidence type="ECO:0000313" key="1">
    <source>
        <dbReference type="EMBL" id="VVC30198.1"/>
    </source>
</evidence>